<dbReference type="SUPFAM" id="SSF100934">
    <property type="entry name" value="Heat shock protein 70kD (HSP70), C-terminal subdomain"/>
    <property type="match status" value="1"/>
</dbReference>
<dbReference type="InterPro" id="IPR013126">
    <property type="entry name" value="Hsp_70_fam"/>
</dbReference>
<evidence type="ECO:0000256" key="4">
    <source>
        <dbReference type="ARBA" id="ARBA00022840"/>
    </source>
</evidence>
<dbReference type="FunFam" id="1.20.1270.10:FF:000001">
    <property type="entry name" value="Molecular chaperone DnaK"/>
    <property type="match status" value="1"/>
</dbReference>
<dbReference type="InterPro" id="IPR012725">
    <property type="entry name" value="Chaperone_DnaK"/>
</dbReference>
<evidence type="ECO:0000256" key="5">
    <source>
        <dbReference type="ARBA" id="ARBA00023016"/>
    </source>
</evidence>
<dbReference type="RefSeq" id="WP_066540261.1">
    <property type="nucleotide sequence ID" value="NZ_JHUK01000002.1"/>
</dbReference>
<evidence type="ECO:0000313" key="14">
    <source>
        <dbReference type="Proteomes" id="UP000249343"/>
    </source>
</evidence>
<feature type="compositionally biased region" description="Acidic residues" evidence="10">
    <location>
        <begin position="620"/>
        <end position="630"/>
    </location>
</feature>
<dbReference type="AlphaFoldDB" id="A0A139JQL6"/>
<reference evidence="12 14" key="1">
    <citation type="submission" date="2014-04" db="EMBL/GenBank/DDBJ databases">
        <title>Genome study of Napier grass stunt phytoplasma.</title>
        <authorList>
            <person name="Kawicha P."/>
            <person name="Dickinson M."/>
            <person name="Hodgetts J."/>
        </authorList>
    </citation>
    <scope>NUCLEOTIDE SEQUENCE [LARGE SCALE GENOMIC DNA]</scope>
    <source>
        <strain evidence="12 14">NGS-S10</strain>
    </source>
</reference>
<dbReference type="Gene3D" id="2.60.34.10">
    <property type="entry name" value="Substrate Binding Domain Of DNAk, Chain A, domain 1"/>
    <property type="match status" value="1"/>
</dbReference>
<dbReference type="Gene3D" id="3.30.420.40">
    <property type="match status" value="2"/>
</dbReference>
<evidence type="ECO:0000256" key="1">
    <source>
        <dbReference type="ARBA" id="ARBA00007381"/>
    </source>
</evidence>
<dbReference type="GO" id="GO:0140662">
    <property type="term" value="F:ATP-dependent protein folding chaperone"/>
    <property type="evidence" value="ECO:0007669"/>
    <property type="project" value="InterPro"/>
</dbReference>
<dbReference type="EMBL" id="LTBM01000004">
    <property type="protein sequence ID" value="KXT29262.1"/>
    <property type="molecule type" value="Genomic_DNA"/>
</dbReference>
<dbReference type="NCBIfam" id="NF001413">
    <property type="entry name" value="PRK00290.1"/>
    <property type="match status" value="1"/>
</dbReference>
<proteinExistence type="evidence at transcript level"/>
<feature type="region of interest" description="Disordered" evidence="10">
    <location>
        <begin position="584"/>
        <end position="630"/>
    </location>
</feature>
<dbReference type="PATRIC" id="fig|203274.3.peg.365"/>
<dbReference type="Proteomes" id="UP000249343">
    <property type="component" value="Unassembled WGS sequence"/>
</dbReference>
<name>A0A139JQL6_9MOLU</name>
<comment type="similarity">
    <text evidence="1 7 8">Belongs to the heat shock protein 70 family.</text>
</comment>
<dbReference type="HAMAP" id="MF_00332">
    <property type="entry name" value="DnaK"/>
    <property type="match status" value="1"/>
</dbReference>
<dbReference type="SUPFAM" id="SSF53067">
    <property type="entry name" value="Actin-like ATPase domain"/>
    <property type="match status" value="2"/>
</dbReference>
<evidence type="ECO:0000256" key="9">
    <source>
        <dbReference type="SAM" id="Coils"/>
    </source>
</evidence>
<keyword evidence="2 7" id="KW-0597">Phosphoprotein</keyword>
<dbReference type="OrthoDB" id="9766019at2"/>
<gene>
    <name evidence="7 11" type="primary">dnaK</name>
    <name evidence="11" type="ORF">AXA84_0209</name>
    <name evidence="12" type="ORF">DH96_00775</name>
</gene>
<dbReference type="GO" id="GO:0005524">
    <property type="term" value="F:ATP binding"/>
    <property type="evidence" value="ECO:0007669"/>
    <property type="project" value="UniProtKB-UniRule"/>
</dbReference>
<keyword evidence="3 7" id="KW-0547">Nucleotide-binding</keyword>
<dbReference type="CDD" id="cd10234">
    <property type="entry name" value="ASKHA_NBD_HSP70_DnaK-like"/>
    <property type="match status" value="1"/>
</dbReference>
<evidence type="ECO:0000256" key="10">
    <source>
        <dbReference type="SAM" id="MobiDB-lite"/>
    </source>
</evidence>
<evidence type="ECO:0000256" key="8">
    <source>
        <dbReference type="RuleBase" id="RU003322"/>
    </source>
</evidence>
<dbReference type="InterPro" id="IPR018181">
    <property type="entry name" value="Heat_shock_70_CS"/>
</dbReference>
<evidence type="ECO:0000256" key="2">
    <source>
        <dbReference type="ARBA" id="ARBA00022553"/>
    </source>
</evidence>
<comment type="induction">
    <text evidence="7">By stress conditions e.g. heat shock.</text>
</comment>
<dbReference type="InterPro" id="IPR029048">
    <property type="entry name" value="HSP70_C_sf"/>
</dbReference>
<dbReference type="PROSITE" id="PS01036">
    <property type="entry name" value="HSP70_3"/>
    <property type="match status" value="1"/>
</dbReference>
<evidence type="ECO:0000256" key="6">
    <source>
        <dbReference type="ARBA" id="ARBA00023186"/>
    </source>
</evidence>
<dbReference type="FunFam" id="3.90.640.10:FF:000003">
    <property type="entry name" value="Molecular chaperone DnaK"/>
    <property type="match status" value="1"/>
</dbReference>
<accession>A0A139JQL6</accession>
<dbReference type="SUPFAM" id="SSF100920">
    <property type="entry name" value="Heat shock protein 70kD (HSP70), peptide-binding domain"/>
    <property type="match status" value="1"/>
</dbReference>
<dbReference type="PROSITE" id="PS00297">
    <property type="entry name" value="HSP70_1"/>
    <property type="match status" value="1"/>
</dbReference>
<keyword evidence="9" id="KW-0175">Coiled coil</keyword>
<keyword evidence="14" id="KW-1185">Reference proteome</keyword>
<reference evidence="11 13" key="2">
    <citation type="submission" date="2016-02" db="EMBL/GenBank/DDBJ databases">
        <title>A draft genome sequence of Candidatus Phytoplasma oryzae strain Mbita1, the causative agent of Napier Grass stunt disease in Kenya.</title>
        <authorList>
            <person name="Fischer A."/>
            <person name="Santa-Cruz I."/>
            <person name="Wambua L."/>
            <person name="Olds C."/>
            <person name="Midega C."/>
            <person name="Dickinson M."/>
            <person name="Kawicha P."/>
            <person name="Khan Z."/>
            <person name="Masiga D."/>
            <person name="Jores J."/>
            <person name="Bernd S."/>
        </authorList>
    </citation>
    <scope>NUCLEOTIDE SEQUENCE [LARGE SCALE GENOMIC DNA]</scope>
    <source>
        <strain evidence="11">Mbita1</strain>
    </source>
</reference>
<sequence length="630" mass="69287">MKKVSNKIIGIDLGTTNSCVAVLEGKEVKVITNEQGSRTTPSVVAFNGDEILVGESAKRQMITNPYTIVSIKRQMGKDVWVQTGKDKKRPEQISALILQNLKKSAEKYLGAEVVDAVITVPAYFDDNQRQATKNAGKIIGLNVKRIINEPTAAALAYGIDKRSTKEQNILVFDLGGGTFDVSILNLADGNFKVAAIRGINNLGGDDFDKRILDFLVQEFKNAHGIDLLKSGDPRIEQRLKEASEKAKKELSGVTSTQISLPFISSTMINGNSVPLHLDCNLTRAKFNQLTEDLVQQCLDAIGVALKDAKLTRDQIDEVLLVGGSTRIPAVQESVERELKKVSNKSINPDEVVAMGAAIQGGILSGDVKDVVLLDVTPLSLGIETLGNVFTKLIERNTTIPTSKSQIFSTAVDNQPSVDIHVLQGERSLAKDNKTLGRFRLDDIPPAPRGEPQIEVTFDIDVNGIVSVQAKSLETGKKQNITISGSSNLTKEEIERMIAEAEQNAEKDKIQKEKIDILNEAEQLIFQTKKSLQTLKDDLSDKEKNNIEEHVKNLESVLKSDDISVIKEKIDILSKESQQIAIKAYQKKQQEKQQNTEQSKNQSNDDSNTKTDEDKKSAADDVVDAEFEEKK</sequence>
<keyword evidence="4 7" id="KW-0067">ATP-binding</keyword>
<dbReference type="InterPro" id="IPR043129">
    <property type="entry name" value="ATPase_NBD"/>
</dbReference>
<dbReference type="EMBL" id="JHUK01000002">
    <property type="protein sequence ID" value="RAM57846.1"/>
    <property type="molecule type" value="Genomic_DNA"/>
</dbReference>
<evidence type="ECO:0000256" key="3">
    <source>
        <dbReference type="ARBA" id="ARBA00022741"/>
    </source>
</evidence>
<evidence type="ECO:0000256" key="7">
    <source>
        <dbReference type="HAMAP-Rule" id="MF_00332"/>
    </source>
</evidence>
<protein>
    <recommendedName>
        <fullName evidence="7">Chaperone protein DnaK</fullName>
    </recommendedName>
    <alternativeName>
        <fullName evidence="7">HSP70</fullName>
    </alternativeName>
    <alternativeName>
        <fullName evidence="7">Heat shock 70 kDa protein</fullName>
    </alternativeName>
    <alternativeName>
        <fullName evidence="7">Heat shock protein 70</fullName>
    </alternativeName>
</protein>
<feature type="compositionally biased region" description="Basic and acidic residues" evidence="10">
    <location>
        <begin position="606"/>
        <end position="618"/>
    </location>
</feature>
<comment type="function">
    <text evidence="7">Acts as a chaperone.</text>
</comment>
<keyword evidence="5 7" id="KW-0346">Stress response</keyword>
<dbReference type="GO" id="GO:0051082">
    <property type="term" value="F:unfolded protein binding"/>
    <property type="evidence" value="ECO:0007669"/>
    <property type="project" value="InterPro"/>
</dbReference>
<dbReference type="InterPro" id="IPR029047">
    <property type="entry name" value="HSP70_peptide-bd_sf"/>
</dbReference>
<organism evidence="11 13">
    <name type="scientific">Candidatus Phytoplasma oryzae</name>
    <dbReference type="NCBI Taxonomy" id="203274"/>
    <lineage>
        <taxon>Bacteria</taxon>
        <taxon>Bacillati</taxon>
        <taxon>Mycoplasmatota</taxon>
        <taxon>Mollicutes</taxon>
        <taxon>Acholeplasmatales</taxon>
        <taxon>Acholeplasmataceae</taxon>
        <taxon>Candidatus Phytoplasma</taxon>
        <taxon>16SrXI (Rice yellow dwarf group)</taxon>
    </lineage>
</organism>
<dbReference type="Pfam" id="PF00012">
    <property type="entry name" value="HSP70"/>
    <property type="match status" value="1"/>
</dbReference>
<evidence type="ECO:0000313" key="13">
    <source>
        <dbReference type="Proteomes" id="UP000070069"/>
    </source>
</evidence>
<dbReference type="FunFam" id="3.30.420.40:FF:000071">
    <property type="entry name" value="Molecular chaperone DnaK"/>
    <property type="match status" value="1"/>
</dbReference>
<feature type="coiled-coil region" evidence="9">
    <location>
        <begin position="490"/>
        <end position="537"/>
    </location>
</feature>
<comment type="caution">
    <text evidence="11">The sequence shown here is derived from an EMBL/GenBank/DDBJ whole genome shotgun (WGS) entry which is preliminary data.</text>
</comment>
<evidence type="ECO:0000313" key="11">
    <source>
        <dbReference type="EMBL" id="KXT29262.1"/>
    </source>
</evidence>
<dbReference type="Gene3D" id="3.90.640.10">
    <property type="entry name" value="Actin, Chain A, domain 4"/>
    <property type="match status" value="1"/>
</dbReference>
<dbReference type="PROSITE" id="PS00329">
    <property type="entry name" value="HSP70_2"/>
    <property type="match status" value="1"/>
</dbReference>
<dbReference type="FunFam" id="2.60.34.10:FF:000014">
    <property type="entry name" value="Chaperone protein DnaK HSP70"/>
    <property type="match status" value="1"/>
</dbReference>
<dbReference type="PRINTS" id="PR00301">
    <property type="entry name" value="HEATSHOCK70"/>
</dbReference>
<dbReference type="Proteomes" id="UP000070069">
    <property type="component" value="Unassembled WGS sequence"/>
</dbReference>
<evidence type="ECO:0000313" key="12">
    <source>
        <dbReference type="EMBL" id="RAM57846.1"/>
    </source>
</evidence>
<keyword evidence="6 7" id="KW-0143">Chaperone</keyword>
<feature type="compositionally biased region" description="Low complexity" evidence="10">
    <location>
        <begin position="591"/>
        <end position="601"/>
    </location>
</feature>
<dbReference type="PANTHER" id="PTHR19375">
    <property type="entry name" value="HEAT SHOCK PROTEIN 70KDA"/>
    <property type="match status" value="1"/>
</dbReference>
<dbReference type="NCBIfam" id="TIGR02350">
    <property type="entry name" value="prok_dnaK"/>
    <property type="match status" value="1"/>
</dbReference>
<dbReference type="Gene3D" id="1.20.1270.10">
    <property type="match status" value="1"/>
</dbReference>
<feature type="modified residue" description="Phosphothreonine; by autocatalysis" evidence="7">
    <location>
        <position position="178"/>
    </location>
</feature>